<proteinExistence type="predicted"/>
<organism evidence="1 2">
    <name type="scientific">Haloactinospora alba</name>
    <dbReference type="NCBI Taxonomy" id="405555"/>
    <lineage>
        <taxon>Bacteria</taxon>
        <taxon>Bacillati</taxon>
        <taxon>Actinomycetota</taxon>
        <taxon>Actinomycetes</taxon>
        <taxon>Streptosporangiales</taxon>
        <taxon>Nocardiopsidaceae</taxon>
        <taxon>Haloactinospora</taxon>
    </lineage>
</organism>
<sequence>MLTNGSSEPAPHPLTLGTPTDIIAAVPYILGYHPADTAVVLGLGAPSDRLRVTLRCDLQDALPEPGNRETDPLAEVLRAQCHAVLIVGYGTARRVTPCVDALRASAASAGVPVREALRVTEGRYWSYTCDSAECCPPAGTAYDPDSSHVPAAAVASGLTAWSGLHQINAFLEPVRGPERERVRRATREAERRGGRLFHEDAPEGEERFGTELRRSGVRTVRAAVAAARNGEFPTRAADVAWLGLVLTCIRVRDEAWAHIGGSAEEVAAQLQLWRCVVRRVEPEYVPAPGSLLAVAAWNRRDIALAEAALAMVQEADPHYSMAGLVREALRLGVPWKGFTPQWLEEVWPVAGPEEGGGG</sequence>
<keyword evidence="2" id="KW-1185">Reference proteome</keyword>
<dbReference type="Pfam" id="PF13830">
    <property type="entry name" value="DUF4192"/>
    <property type="match status" value="1"/>
</dbReference>
<accession>A0A543NKQ8</accession>
<name>A0A543NKQ8_9ACTN</name>
<reference evidence="1 2" key="1">
    <citation type="submission" date="2019-06" db="EMBL/GenBank/DDBJ databases">
        <title>Sequencing the genomes of 1000 actinobacteria strains.</title>
        <authorList>
            <person name="Klenk H.-P."/>
        </authorList>
    </citation>
    <scope>NUCLEOTIDE SEQUENCE [LARGE SCALE GENOMIC DNA]</scope>
    <source>
        <strain evidence="1 2">DSM 45015</strain>
    </source>
</reference>
<gene>
    <name evidence="1" type="ORF">FHX37_2353</name>
</gene>
<evidence type="ECO:0000313" key="2">
    <source>
        <dbReference type="Proteomes" id="UP000317422"/>
    </source>
</evidence>
<dbReference type="EMBL" id="VFQC01000001">
    <property type="protein sequence ID" value="TQN32396.1"/>
    <property type="molecule type" value="Genomic_DNA"/>
</dbReference>
<protein>
    <submittedName>
        <fullName evidence="1">Uncharacterized protein DUF4192</fullName>
    </submittedName>
</protein>
<dbReference type="Proteomes" id="UP000317422">
    <property type="component" value="Unassembled WGS sequence"/>
</dbReference>
<dbReference type="AlphaFoldDB" id="A0A543NKQ8"/>
<comment type="caution">
    <text evidence="1">The sequence shown here is derived from an EMBL/GenBank/DDBJ whole genome shotgun (WGS) entry which is preliminary data.</text>
</comment>
<dbReference type="InterPro" id="IPR025447">
    <property type="entry name" value="DUF4192"/>
</dbReference>
<dbReference type="RefSeq" id="WP_141923895.1">
    <property type="nucleotide sequence ID" value="NZ_VFQC01000001.1"/>
</dbReference>
<evidence type="ECO:0000313" key="1">
    <source>
        <dbReference type="EMBL" id="TQN32396.1"/>
    </source>
</evidence>
<dbReference type="OrthoDB" id="3264463at2"/>